<dbReference type="PROSITE" id="PS00010">
    <property type="entry name" value="ASX_HYDROXYL"/>
    <property type="match status" value="2"/>
</dbReference>
<evidence type="ECO:0000256" key="1">
    <source>
        <dbReference type="ARBA" id="ARBA00004302"/>
    </source>
</evidence>
<dbReference type="InterPro" id="IPR024731">
    <property type="entry name" value="NELL2-like_EGF"/>
</dbReference>
<dbReference type="FunFam" id="2.10.25.10:FF:000270">
    <property type="entry name" value="Nidogen 1"/>
    <property type="match status" value="1"/>
</dbReference>
<dbReference type="PROSITE" id="PS50993">
    <property type="entry name" value="NIDOGEN_G2"/>
    <property type="match status" value="1"/>
</dbReference>
<feature type="compositionally biased region" description="Polar residues" evidence="19">
    <location>
        <begin position="436"/>
        <end position="450"/>
    </location>
</feature>
<dbReference type="SMART" id="SM00135">
    <property type="entry name" value="LY"/>
    <property type="match status" value="5"/>
</dbReference>
<dbReference type="Pfam" id="PF06119">
    <property type="entry name" value="NIDO"/>
    <property type="match status" value="1"/>
</dbReference>
<dbReference type="SMART" id="SM00179">
    <property type="entry name" value="EGF_CA"/>
    <property type="match status" value="3"/>
</dbReference>
<evidence type="ECO:0000256" key="8">
    <source>
        <dbReference type="ARBA" id="ARBA00022837"/>
    </source>
</evidence>
<dbReference type="PANTHER" id="PTHR46513">
    <property type="entry name" value="VITELLOGENIN RECEPTOR-LIKE PROTEIN-RELATED-RELATED"/>
    <property type="match status" value="1"/>
</dbReference>
<keyword evidence="11" id="KW-0654">Proteoglycan</keyword>
<evidence type="ECO:0000256" key="9">
    <source>
        <dbReference type="ARBA" id="ARBA00022869"/>
    </source>
</evidence>
<evidence type="ECO:0000256" key="13">
    <source>
        <dbReference type="ARBA" id="ARBA00023180"/>
    </source>
</evidence>
<dbReference type="FunFam" id="4.10.800.10:FF:000007">
    <property type="entry name" value="Nidogen 2"/>
    <property type="match status" value="1"/>
</dbReference>
<evidence type="ECO:0000256" key="10">
    <source>
        <dbReference type="ARBA" id="ARBA00022889"/>
    </source>
</evidence>
<comment type="subunit">
    <text evidence="14">Interacts with LAMA2. Interacts with COL13A1. Interacts with EFEMP2.</text>
</comment>
<evidence type="ECO:0000313" key="25">
    <source>
        <dbReference type="RefSeq" id="XP_027425736.1"/>
    </source>
</evidence>
<dbReference type="FunFam" id="2.120.10.30:FF:000030">
    <property type="entry name" value="Nidogen 1"/>
    <property type="match status" value="1"/>
</dbReference>
<feature type="domain" description="NIDO" evidence="23">
    <location>
        <begin position="181"/>
        <end position="347"/>
    </location>
</feature>
<dbReference type="FunFam" id="2.10.25.10:FF:000281">
    <property type="entry name" value="Nidogen 1"/>
    <property type="match status" value="1"/>
</dbReference>
<keyword evidence="24" id="KW-1185">Reference proteome</keyword>
<dbReference type="GO" id="GO:0017147">
    <property type="term" value="F:Wnt-protein binding"/>
    <property type="evidence" value="ECO:0007669"/>
    <property type="project" value="TreeGrafter"/>
</dbReference>
<dbReference type="InterPro" id="IPR009017">
    <property type="entry name" value="GFP"/>
</dbReference>
<dbReference type="GO" id="GO:0042813">
    <property type="term" value="F:Wnt receptor activity"/>
    <property type="evidence" value="ECO:0007669"/>
    <property type="project" value="TreeGrafter"/>
</dbReference>
<dbReference type="GO" id="GO:0005886">
    <property type="term" value="C:plasma membrane"/>
    <property type="evidence" value="ECO:0007669"/>
    <property type="project" value="TreeGrafter"/>
</dbReference>
<dbReference type="PROSITE" id="PS51120">
    <property type="entry name" value="LDLRB"/>
    <property type="match status" value="3"/>
</dbReference>
<evidence type="ECO:0000256" key="6">
    <source>
        <dbReference type="ARBA" id="ARBA00022729"/>
    </source>
</evidence>
<dbReference type="FunFam" id="2.10.25.10:FF:000519">
    <property type="entry name" value="Nidogen 2"/>
    <property type="match status" value="1"/>
</dbReference>
<keyword evidence="12 18" id="KW-1015">Disulfide bond</keyword>
<dbReference type="GO" id="GO:0005604">
    <property type="term" value="C:basement membrane"/>
    <property type="evidence" value="ECO:0007669"/>
    <property type="project" value="UniProtKB-SubCell"/>
</dbReference>
<keyword evidence="4" id="KW-0272">Extracellular matrix</keyword>
<evidence type="ECO:0000256" key="11">
    <source>
        <dbReference type="ARBA" id="ARBA00022974"/>
    </source>
</evidence>
<evidence type="ECO:0000256" key="15">
    <source>
        <dbReference type="ARBA" id="ARBA00072068"/>
    </source>
</evidence>
<dbReference type="GO" id="GO:0007160">
    <property type="term" value="P:cell-matrix adhesion"/>
    <property type="evidence" value="ECO:0007669"/>
    <property type="project" value="InterPro"/>
</dbReference>
<dbReference type="Gene3D" id="2.40.155.10">
    <property type="entry name" value="Green fluorescent protein"/>
    <property type="match status" value="1"/>
</dbReference>
<dbReference type="InterPro" id="IPR011042">
    <property type="entry name" value="6-blade_b-propeller_TolB-like"/>
</dbReference>
<dbReference type="InterPro" id="IPR003886">
    <property type="entry name" value="NIDO_dom"/>
</dbReference>
<gene>
    <name evidence="25" type="primary">NID2</name>
</gene>
<evidence type="ECO:0000256" key="17">
    <source>
        <dbReference type="PROSITE-ProRule" id="PRU00461"/>
    </source>
</evidence>
<dbReference type="RefSeq" id="XP_027425736.1">
    <property type="nucleotide sequence ID" value="XM_027569935.2"/>
</dbReference>
<dbReference type="Pfam" id="PF07474">
    <property type="entry name" value="G2F"/>
    <property type="match status" value="1"/>
</dbReference>
<dbReference type="InterPro" id="IPR049883">
    <property type="entry name" value="NOTCH1_EGF-like"/>
</dbReference>
<name>A0A6J2B3W5_ZALCA</name>
<dbReference type="InterPro" id="IPR036857">
    <property type="entry name" value="Thyroglobulin_1_sf"/>
</dbReference>
<evidence type="ECO:0000256" key="5">
    <source>
        <dbReference type="ARBA" id="ARBA00022536"/>
    </source>
</evidence>
<keyword evidence="9" id="KW-0084">Basement membrane</keyword>
<dbReference type="SMART" id="SM00682">
    <property type="entry name" value="G2F"/>
    <property type="match status" value="1"/>
</dbReference>
<keyword evidence="7" id="KW-0677">Repeat</keyword>
<dbReference type="Pfam" id="PF12947">
    <property type="entry name" value="EGF_3"/>
    <property type="match status" value="2"/>
</dbReference>
<dbReference type="GO" id="GO:0060070">
    <property type="term" value="P:canonical Wnt signaling pathway"/>
    <property type="evidence" value="ECO:0007669"/>
    <property type="project" value="TreeGrafter"/>
</dbReference>
<evidence type="ECO:0000259" key="20">
    <source>
        <dbReference type="PROSITE" id="PS50026"/>
    </source>
</evidence>
<dbReference type="InterPro" id="IPR009030">
    <property type="entry name" value="Growth_fac_rcpt_cys_sf"/>
</dbReference>
<dbReference type="Pfam" id="PF12662">
    <property type="entry name" value="cEGF"/>
    <property type="match status" value="1"/>
</dbReference>
<dbReference type="Gene3D" id="2.120.10.30">
    <property type="entry name" value="TolB, C-terminal domain"/>
    <property type="match status" value="1"/>
</dbReference>
<keyword evidence="3" id="KW-0964">Secreted</keyword>
<dbReference type="CDD" id="cd00255">
    <property type="entry name" value="nidG2"/>
    <property type="match status" value="1"/>
</dbReference>
<accession>A0A6J2B3W5</accession>
<keyword evidence="10" id="KW-0130">Cell adhesion</keyword>
<feature type="region of interest" description="Disordered" evidence="19">
    <location>
        <begin position="1165"/>
        <end position="1191"/>
    </location>
</feature>
<dbReference type="InterPro" id="IPR006605">
    <property type="entry name" value="G2_nidogen/fibulin_G2F"/>
</dbReference>
<evidence type="ECO:0000256" key="14">
    <source>
        <dbReference type="ARBA" id="ARBA00062114"/>
    </source>
</evidence>
<dbReference type="PROSITE" id="PS01186">
    <property type="entry name" value="EGF_2"/>
    <property type="match status" value="3"/>
</dbReference>
<evidence type="ECO:0000256" key="3">
    <source>
        <dbReference type="ARBA" id="ARBA00022525"/>
    </source>
</evidence>
<feature type="domain" description="Thyroglobulin type-1" evidence="22">
    <location>
        <begin position="1031"/>
        <end position="1099"/>
    </location>
</feature>
<evidence type="ECO:0000256" key="2">
    <source>
        <dbReference type="ARBA" id="ARBA00022481"/>
    </source>
</evidence>
<dbReference type="Gene3D" id="2.10.25.10">
    <property type="entry name" value="Laminin"/>
    <property type="match status" value="4"/>
</dbReference>
<organism evidence="24 25">
    <name type="scientific">Zalophus californianus</name>
    <name type="common">California sealion</name>
    <dbReference type="NCBI Taxonomy" id="9704"/>
    <lineage>
        <taxon>Eukaryota</taxon>
        <taxon>Metazoa</taxon>
        <taxon>Chordata</taxon>
        <taxon>Craniata</taxon>
        <taxon>Vertebrata</taxon>
        <taxon>Euteleostomi</taxon>
        <taxon>Mammalia</taxon>
        <taxon>Eutheria</taxon>
        <taxon>Laurasiatheria</taxon>
        <taxon>Carnivora</taxon>
        <taxon>Caniformia</taxon>
        <taxon>Pinnipedia</taxon>
        <taxon>Otariidae</taxon>
        <taxon>Zalophus</taxon>
    </lineage>
</organism>
<dbReference type="InterPro" id="IPR000033">
    <property type="entry name" value="LDLR_classB_rpt"/>
</dbReference>
<feature type="compositionally biased region" description="Pro residues" evidence="19">
    <location>
        <begin position="1093"/>
        <end position="1105"/>
    </location>
</feature>
<dbReference type="SMART" id="SM00211">
    <property type="entry name" value="TY"/>
    <property type="match status" value="2"/>
</dbReference>
<dbReference type="PROSITE" id="PS50026">
    <property type="entry name" value="EGF_3"/>
    <property type="match status" value="4"/>
</dbReference>
<feature type="domain" description="Nidogen G2 beta-barrel" evidence="21">
    <location>
        <begin position="622"/>
        <end position="852"/>
    </location>
</feature>
<feature type="repeat" description="LDL-receptor class B" evidence="17">
    <location>
        <begin position="1334"/>
        <end position="1378"/>
    </location>
</feature>
<dbReference type="Pfam" id="PF00086">
    <property type="entry name" value="Thyroglobulin_1"/>
    <property type="match status" value="2"/>
</dbReference>
<dbReference type="InterPro" id="IPR000716">
    <property type="entry name" value="Thyroglobulin_1"/>
</dbReference>
<evidence type="ECO:0000256" key="18">
    <source>
        <dbReference type="PROSITE-ProRule" id="PRU00500"/>
    </source>
</evidence>
<dbReference type="CDD" id="cd00191">
    <property type="entry name" value="TY"/>
    <property type="match status" value="2"/>
</dbReference>
<protein>
    <recommendedName>
        <fullName evidence="15">Nidogen-2</fullName>
    </recommendedName>
</protein>
<proteinExistence type="predicted"/>
<feature type="domain" description="EGF-like" evidence="20">
    <location>
        <begin position="986"/>
        <end position="1024"/>
    </location>
</feature>
<dbReference type="InterPro" id="IPR001881">
    <property type="entry name" value="EGF-like_Ca-bd_dom"/>
</dbReference>
<dbReference type="Gene3D" id="4.10.800.10">
    <property type="entry name" value="Thyroglobulin type-1"/>
    <property type="match status" value="2"/>
</dbReference>
<dbReference type="InterPro" id="IPR050778">
    <property type="entry name" value="Cueball_EGF_LRP_Nidogen"/>
</dbReference>
<dbReference type="CDD" id="cd00054">
    <property type="entry name" value="EGF_CA"/>
    <property type="match status" value="2"/>
</dbReference>
<feature type="region of interest" description="Disordered" evidence="19">
    <location>
        <begin position="1087"/>
        <end position="1107"/>
    </location>
</feature>
<feature type="region of interest" description="Disordered" evidence="19">
    <location>
        <begin position="422"/>
        <end position="536"/>
    </location>
</feature>
<feature type="repeat" description="LDL-receptor class B" evidence="17">
    <location>
        <begin position="1291"/>
        <end position="1333"/>
    </location>
</feature>
<evidence type="ECO:0000256" key="16">
    <source>
        <dbReference type="PROSITE-ProRule" id="PRU00076"/>
    </source>
</evidence>
<evidence type="ECO:0000259" key="23">
    <source>
        <dbReference type="PROSITE" id="PS51220"/>
    </source>
</evidence>
<keyword evidence="8" id="KW-0106">Calcium</keyword>
<evidence type="ECO:0000256" key="19">
    <source>
        <dbReference type="SAM" id="MobiDB-lite"/>
    </source>
</evidence>
<keyword evidence="2" id="KW-0488">Methylation</keyword>
<feature type="region of interest" description="Disordered" evidence="19">
    <location>
        <begin position="353"/>
        <end position="390"/>
    </location>
</feature>
<evidence type="ECO:0000259" key="22">
    <source>
        <dbReference type="PROSITE" id="PS51162"/>
    </source>
</evidence>
<evidence type="ECO:0000313" key="24">
    <source>
        <dbReference type="Proteomes" id="UP000515165"/>
    </source>
</evidence>
<reference evidence="25" key="1">
    <citation type="submission" date="2025-08" db="UniProtKB">
        <authorList>
            <consortium name="RefSeq"/>
        </authorList>
    </citation>
    <scope>IDENTIFICATION</scope>
    <source>
        <tissue evidence="25">Blood</tissue>
    </source>
</reference>
<keyword evidence="6" id="KW-0732">Signal</keyword>
<evidence type="ECO:0000256" key="7">
    <source>
        <dbReference type="ARBA" id="ARBA00022737"/>
    </source>
</evidence>
<feature type="domain" description="EGF-like" evidence="20">
    <location>
        <begin position="942"/>
        <end position="985"/>
    </location>
</feature>
<feature type="compositionally biased region" description="Pro residues" evidence="19">
    <location>
        <begin position="1181"/>
        <end position="1191"/>
    </location>
</feature>
<sequence>MWPRLSNFPRAGDWSPAEGRSQSARWEGPEAGQARAPAGIQVGGSRGAASGLAGRAGTRSAAGQPRSRASMRGDRAARRLALQSLRPPPLLLLLLLLLSRAGALHPDELFPYGQSRGDQLLQEGDDESSAPVKLASPLRFYEAQFSYLYVGTNGIISTQDFPRETQYVDDDFPTDFPAIAPFLADIDTSRGRGQVLYREDTSLAVLGLAARYVRAGFPRTAAHFTPTHAFVATWEQVGAYEEASSRVPPSGELNTFQAVLASDESDTYALFLYPANGLQFFGTRPKESYNVQLELPARVGFCRGEIDDLKREGPYFSLTSTEQSVKNLYQQSNVGVPGVWAFHIGSSSPLDNIRPATFGGDLTKAHPSPPPEQSFGPTAAPGSDYTEDNLDYYDENEGEVEYSPSEPEDAWDGHSRIDVSFQPKAEPRPLGGGISPSESDPASPLPQLTASDRPLYPETESATFDPQAKEGRALGGVDAPGLNGPVESWEQRGTRGPAASEIEGDLLGPARGAPSPYPEGGAPPSEEDVPPVHPEGKAVLLNYPAPAHTPLLGPGRQVLGVEDVIGSSTEVFTYNAANKETCEDHHGQCSRHAFCTDYATGFCCHCQSRFYGNGKHCLPEGVPHRVNGKVSGHLHVGHTSVHFEDVDLHAYIVGNDGRAYTAISHIPQPAAQALLPLTPIGGLFGWLFALQKPGWENGFSFTGATFTHVMEVTFHPGEERVRITQTAEGLDPENYLSIKTNIQGQVPYIPANFTVHIAPYKEIYHYSDSAVTSTSSRDYSLTFGAINQTRSYRIYQNITYEACRHAPRHPAVPTPQQLNVDRVFALYTDEERVLRFAVTNQIGPVEGDSDPIRVNPCYDGRHTCDTRARCHPGAGVDYTCECVSGYQGDGRSCVDVNECATGFHRCGPNSVCINLPGSYRCECRSGYEFADDQHTCILITPPPNPCEDGSHSCAPAGQARCIYHGGSTFSCACLPGYTGNGSQCTDVDECSENRCHPSATCYNTPGSFSCRCHPGYHGDGLQCTPDPSSGLKPCEQQQRHTQAQHASTGSRLHIPQCDEQGRFLPLQCHGMTGFCWCVDPDGREVPGTRTPPGSMPPHCRPPEPTQRPRTVCERWRENLLEHYGGTPRDDQYVPQCDDLGHFIPLQCHGTSDFCWCVDKDGREVQGTRSQPGTTPACIPTVAPPTIRPVPRPDVTPPSVGTFLLYAQGQQIGHLPLNGTRLQKDMAKTLLSLHGSIVVGIDYDCRERMVYWTDVAGRTISRASLEPGAEPETIINSGLISPEGLAIDHFRRTMYWTDSGLDKIERARLDGSERQALFHTDLVNPRAIAVDPIQGNLYWTDWNREAPKIETSSLEGENRRILVNKDIGLPNGLTFDPFSKLLCWADAGTKKLECTLPDGTGRRVIQNNLNYPFSIVSYADHFYHTDWRRDGVISVNRDSGQFADEYLPEQRSHLYGITAVYPYCPTGK</sequence>
<feature type="region of interest" description="Disordered" evidence="19">
    <location>
        <begin position="1"/>
        <end position="75"/>
    </location>
</feature>
<dbReference type="SMART" id="SM00181">
    <property type="entry name" value="EGF"/>
    <property type="match status" value="5"/>
</dbReference>
<feature type="domain" description="EGF-like" evidence="20">
    <location>
        <begin position="853"/>
        <end position="894"/>
    </location>
</feature>
<dbReference type="PROSITE" id="PS51162">
    <property type="entry name" value="THYROGLOBULIN_1_2"/>
    <property type="match status" value="2"/>
</dbReference>
<feature type="repeat" description="LDL-receptor class B" evidence="17">
    <location>
        <begin position="1247"/>
        <end position="1290"/>
    </location>
</feature>
<dbReference type="CTD" id="22795"/>
<dbReference type="Pfam" id="PF00058">
    <property type="entry name" value="Ldl_recept_b"/>
    <property type="match status" value="2"/>
</dbReference>
<comment type="caution">
    <text evidence="16">Lacks conserved residue(s) required for the propagation of feature annotation.</text>
</comment>
<evidence type="ECO:0000259" key="21">
    <source>
        <dbReference type="PROSITE" id="PS50993"/>
    </source>
</evidence>
<dbReference type="FunFam" id="2.40.155.10:FF:000001">
    <property type="entry name" value="Nidogen 1"/>
    <property type="match status" value="1"/>
</dbReference>
<dbReference type="SUPFAM" id="SSF63825">
    <property type="entry name" value="YWTD domain"/>
    <property type="match status" value="1"/>
</dbReference>
<dbReference type="Pfam" id="PF07645">
    <property type="entry name" value="EGF_CA"/>
    <property type="match status" value="1"/>
</dbReference>
<dbReference type="SUPFAM" id="SSF54511">
    <property type="entry name" value="GFP-like"/>
    <property type="match status" value="1"/>
</dbReference>
<comment type="subcellular location">
    <subcellularLocation>
        <location evidence="1">Secreted</location>
        <location evidence="1">Extracellular space</location>
        <location evidence="1">Extracellular matrix</location>
        <location evidence="1">Basement membrane</location>
    </subcellularLocation>
</comment>
<dbReference type="InterPro" id="IPR000152">
    <property type="entry name" value="EGF-type_Asp/Asn_hydroxyl_site"/>
</dbReference>
<feature type="disulfide bond" evidence="18">
    <location>
        <begin position="1068"/>
        <end position="1075"/>
    </location>
</feature>
<dbReference type="GeneID" id="113909042"/>
<keyword evidence="5 16" id="KW-0245">EGF-like domain</keyword>
<feature type="compositionally biased region" description="Low complexity" evidence="19">
    <location>
        <begin position="47"/>
        <end position="63"/>
    </location>
</feature>
<dbReference type="SUPFAM" id="SSF57610">
    <property type="entry name" value="Thyroglobulin type-1 domain"/>
    <property type="match status" value="2"/>
</dbReference>
<dbReference type="InterPro" id="IPR018097">
    <property type="entry name" value="EGF_Ca-bd_CS"/>
</dbReference>
<dbReference type="PROSITE" id="PS51220">
    <property type="entry name" value="NIDO"/>
    <property type="match status" value="1"/>
</dbReference>
<evidence type="ECO:0000256" key="12">
    <source>
        <dbReference type="ARBA" id="ARBA00023157"/>
    </source>
</evidence>
<dbReference type="GO" id="GO:0005509">
    <property type="term" value="F:calcium ion binding"/>
    <property type="evidence" value="ECO:0007669"/>
    <property type="project" value="InterPro"/>
</dbReference>
<dbReference type="InterPro" id="IPR026823">
    <property type="entry name" value="cEGF"/>
</dbReference>
<keyword evidence="13" id="KW-0325">Glycoprotein</keyword>
<feature type="domain" description="EGF-like" evidence="20">
    <location>
        <begin position="895"/>
        <end position="933"/>
    </location>
</feature>
<feature type="domain" description="Thyroglobulin type-1" evidence="22">
    <location>
        <begin position="1109"/>
        <end position="1177"/>
    </location>
</feature>
<dbReference type="SMART" id="SM00539">
    <property type="entry name" value="NIDO"/>
    <property type="match status" value="1"/>
</dbReference>
<evidence type="ECO:0000256" key="4">
    <source>
        <dbReference type="ARBA" id="ARBA00022530"/>
    </source>
</evidence>
<dbReference type="PANTHER" id="PTHR46513:SF15">
    <property type="entry name" value="NIDOGEN 2"/>
    <property type="match status" value="1"/>
</dbReference>
<dbReference type="PROSITE" id="PS01187">
    <property type="entry name" value="EGF_CA"/>
    <property type="match status" value="1"/>
</dbReference>
<dbReference type="PROSITE" id="PS00484">
    <property type="entry name" value="THYROGLOBULIN_1_1"/>
    <property type="match status" value="2"/>
</dbReference>
<dbReference type="Proteomes" id="UP000515165">
    <property type="component" value="Chromosome 6"/>
</dbReference>
<feature type="disulfide bond" evidence="18">
    <location>
        <begin position="1147"/>
        <end position="1154"/>
    </location>
</feature>
<dbReference type="SUPFAM" id="SSF57184">
    <property type="entry name" value="Growth factor receptor domain"/>
    <property type="match status" value="1"/>
</dbReference>
<dbReference type="InterPro" id="IPR000742">
    <property type="entry name" value="EGF"/>
</dbReference>
<dbReference type="SUPFAM" id="SSF57196">
    <property type="entry name" value="EGF/Laminin"/>
    <property type="match status" value="1"/>
</dbReference>